<accession>A0A517T9P4</accession>
<evidence type="ECO:0000313" key="5">
    <source>
        <dbReference type="Proteomes" id="UP000319976"/>
    </source>
</evidence>
<dbReference type="KEGG" id="chya:V22_23250"/>
<gene>
    <name evidence="3 4" type="primary">ispD</name>
    <name evidence="4" type="ORF">V22_23250</name>
</gene>
<dbReference type="PANTHER" id="PTHR32125">
    <property type="entry name" value="2-C-METHYL-D-ERYTHRITOL 4-PHOSPHATE CYTIDYLYLTRANSFERASE, CHLOROPLASTIC"/>
    <property type="match status" value="1"/>
</dbReference>
<comment type="catalytic activity">
    <reaction evidence="3">
        <text>2-C-methyl-D-erythritol 4-phosphate + CTP + H(+) = 4-CDP-2-C-methyl-D-erythritol + diphosphate</text>
        <dbReference type="Rhea" id="RHEA:13429"/>
        <dbReference type="ChEBI" id="CHEBI:15378"/>
        <dbReference type="ChEBI" id="CHEBI:33019"/>
        <dbReference type="ChEBI" id="CHEBI:37563"/>
        <dbReference type="ChEBI" id="CHEBI:57823"/>
        <dbReference type="ChEBI" id="CHEBI:58262"/>
        <dbReference type="EC" id="2.7.7.60"/>
    </reaction>
</comment>
<dbReference type="RefSeq" id="WP_231733984.1">
    <property type="nucleotide sequence ID" value="NZ_CP036316.1"/>
</dbReference>
<dbReference type="InterPro" id="IPR029044">
    <property type="entry name" value="Nucleotide-diphossugar_trans"/>
</dbReference>
<dbReference type="Gene3D" id="3.90.550.10">
    <property type="entry name" value="Spore Coat Polysaccharide Biosynthesis Protein SpsA, Chain A"/>
    <property type="match status" value="1"/>
</dbReference>
<protein>
    <recommendedName>
        <fullName evidence="3">2-C-methyl-D-erythritol 4-phosphate cytidylyltransferase</fullName>
        <ecNumber evidence="3">2.7.7.60</ecNumber>
    </recommendedName>
    <alternativeName>
        <fullName evidence="3">4-diphosphocytidyl-2C-methyl-D-erythritol synthase</fullName>
    </alternativeName>
    <alternativeName>
        <fullName evidence="3">MEP cytidylyltransferase</fullName>
        <shortName evidence="3">MCT</shortName>
    </alternativeName>
</protein>
<keyword evidence="3" id="KW-0414">Isoprene biosynthesis</keyword>
<dbReference type="InterPro" id="IPR001228">
    <property type="entry name" value="IspD"/>
</dbReference>
<dbReference type="FunFam" id="3.90.550.10:FF:000003">
    <property type="entry name" value="2-C-methyl-D-erythritol 4-phosphate cytidylyltransferase"/>
    <property type="match status" value="1"/>
</dbReference>
<organism evidence="4 5">
    <name type="scientific">Calycomorphotria hydatis</name>
    <dbReference type="NCBI Taxonomy" id="2528027"/>
    <lineage>
        <taxon>Bacteria</taxon>
        <taxon>Pseudomonadati</taxon>
        <taxon>Planctomycetota</taxon>
        <taxon>Planctomycetia</taxon>
        <taxon>Planctomycetales</taxon>
        <taxon>Planctomycetaceae</taxon>
        <taxon>Calycomorphotria</taxon>
    </lineage>
</organism>
<keyword evidence="2 3" id="KW-0548">Nucleotidyltransferase</keyword>
<dbReference type="GO" id="GO:0019288">
    <property type="term" value="P:isopentenyl diphosphate biosynthetic process, methylerythritol 4-phosphate pathway"/>
    <property type="evidence" value="ECO:0007669"/>
    <property type="project" value="UniProtKB-UniRule"/>
</dbReference>
<evidence type="ECO:0000313" key="4">
    <source>
        <dbReference type="EMBL" id="QDT65079.1"/>
    </source>
</evidence>
<comment type="function">
    <text evidence="3">Catalyzes the formation of 4-diphosphocytidyl-2-C-methyl-D-erythritol from CTP and 2-C-methyl-D-erythritol 4-phosphate (MEP).</text>
</comment>
<feature type="site" description="Positions MEP for the nucleophilic attack" evidence="3">
    <location>
        <position position="157"/>
    </location>
</feature>
<feature type="site" description="Positions MEP for the nucleophilic attack" evidence="3">
    <location>
        <position position="211"/>
    </location>
</feature>
<feature type="site" description="Transition state stabilizer" evidence="3">
    <location>
        <position position="25"/>
    </location>
</feature>
<evidence type="ECO:0000256" key="1">
    <source>
        <dbReference type="ARBA" id="ARBA00022679"/>
    </source>
</evidence>
<evidence type="ECO:0000256" key="2">
    <source>
        <dbReference type="ARBA" id="ARBA00022695"/>
    </source>
</evidence>
<feature type="site" description="Transition state stabilizer" evidence="3">
    <location>
        <position position="17"/>
    </location>
</feature>
<keyword evidence="1 3" id="KW-0808">Transferase</keyword>
<dbReference type="Proteomes" id="UP000319976">
    <property type="component" value="Chromosome"/>
</dbReference>
<dbReference type="HAMAP" id="MF_00108">
    <property type="entry name" value="IspD"/>
    <property type="match status" value="1"/>
</dbReference>
<proteinExistence type="inferred from homology"/>
<name>A0A517T9P4_9PLAN</name>
<dbReference type="CDD" id="cd02516">
    <property type="entry name" value="CDP-ME_synthetase"/>
    <property type="match status" value="1"/>
</dbReference>
<dbReference type="AlphaFoldDB" id="A0A517T9P4"/>
<comment type="pathway">
    <text evidence="3">Isoprenoid biosynthesis; isopentenyl diphosphate biosynthesis via DXP pathway; isopentenyl diphosphate from 1-deoxy-D-xylulose 5-phosphate: step 2/6.</text>
</comment>
<reference evidence="4 5" key="1">
    <citation type="submission" date="2019-02" db="EMBL/GenBank/DDBJ databases">
        <title>Deep-cultivation of Planctomycetes and their phenomic and genomic characterization uncovers novel biology.</title>
        <authorList>
            <person name="Wiegand S."/>
            <person name="Jogler M."/>
            <person name="Boedeker C."/>
            <person name="Pinto D."/>
            <person name="Vollmers J."/>
            <person name="Rivas-Marin E."/>
            <person name="Kohn T."/>
            <person name="Peeters S.H."/>
            <person name="Heuer A."/>
            <person name="Rast P."/>
            <person name="Oberbeckmann S."/>
            <person name="Bunk B."/>
            <person name="Jeske O."/>
            <person name="Meyerdierks A."/>
            <person name="Storesund J.E."/>
            <person name="Kallscheuer N."/>
            <person name="Luecker S."/>
            <person name="Lage O.M."/>
            <person name="Pohl T."/>
            <person name="Merkel B.J."/>
            <person name="Hornburger P."/>
            <person name="Mueller R.-W."/>
            <person name="Bruemmer F."/>
            <person name="Labrenz M."/>
            <person name="Spormann A.M."/>
            <person name="Op den Camp H."/>
            <person name="Overmann J."/>
            <person name="Amann R."/>
            <person name="Jetten M.S.M."/>
            <person name="Mascher T."/>
            <person name="Medema M.H."/>
            <person name="Devos D.P."/>
            <person name="Kaster A.-K."/>
            <person name="Ovreas L."/>
            <person name="Rohde M."/>
            <person name="Galperin M.Y."/>
            <person name="Jogler C."/>
        </authorList>
    </citation>
    <scope>NUCLEOTIDE SEQUENCE [LARGE SCALE GENOMIC DNA]</scope>
    <source>
        <strain evidence="4 5">V22</strain>
    </source>
</reference>
<dbReference type="InterPro" id="IPR050088">
    <property type="entry name" value="IspD/TarI_cytidylyltransf_bact"/>
</dbReference>
<dbReference type="Pfam" id="PF01128">
    <property type="entry name" value="IspD"/>
    <property type="match status" value="1"/>
</dbReference>
<dbReference type="NCBIfam" id="TIGR00453">
    <property type="entry name" value="ispD"/>
    <property type="match status" value="1"/>
</dbReference>
<dbReference type="EC" id="2.7.7.60" evidence="3"/>
<dbReference type="EMBL" id="CP036316">
    <property type="protein sequence ID" value="QDT65079.1"/>
    <property type="molecule type" value="Genomic_DNA"/>
</dbReference>
<keyword evidence="5" id="KW-1185">Reference proteome</keyword>
<dbReference type="SUPFAM" id="SSF53448">
    <property type="entry name" value="Nucleotide-diphospho-sugar transferases"/>
    <property type="match status" value="1"/>
</dbReference>
<dbReference type="PANTHER" id="PTHR32125:SF4">
    <property type="entry name" value="2-C-METHYL-D-ERYTHRITOL 4-PHOSPHATE CYTIDYLYLTRANSFERASE, CHLOROPLASTIC"/>
    <property type="match status" value="1"/>
</dbReference>
<dbReference type="UniPathway" id="UPA00056">
    <property type="reaction ID" value="UER00093"/>
</dbReference>
<dbReference type="GO" id="GO:0050518">
    <property type="term" value="F:2-C-methyl-D-erythritol 4-phosphate cytidylyltransferase activity"/>
    <property type="evidence" value="ECO:0007669"/>
    <property type="project" value="UniProtKB-UniRule"/>
</dbReference>
<sequence>MLSQVAVILAAAGKSTRFSAGRRKKPFVDLKGRPMWVRCADLFANRDDVGQMLITVAPDDIEWFQETFRANLAFMNIEVVPGGAERADSVENAIARVRDEFELIAVHDAARPLVTKKLIDQIFEAAKTNGAAIPATKIANTIKRVDSDQVITETVDRNGLWGAQTPQVASADLLREAFAKRDGFIATDEAQLIERIGAKVAVVEGSAMNFKITTRDDFKMAEALIDLVSSGSGSRPLHPFAEGPGSLFDADKF</sequence>
<evidence type="ECO:0000256" key="3">
    <source>
        <dbReference type="HAMAP-Rule" id="MF_00108"/>
    </source>
</evidence>
<comment type="similarity">
    <text evidence="3">Belongs to the IspD/TarI cytidylyltransferase family. IspD subfamily.</text>
</comment>
<dbReference type="InterPro" id="IPR034683">
    <property type="entry name" value="IspD/TarI"/>
</dbReference>